<proteinExistence type="inferred from homology"/>
<dbReference type="RefSeq" id="WP_066198444.1">
    <property type="nucleotide sequence ID" value="NZ_JAMAUX010000002.1"/>
</dbReference>
<name>A0A2N0ZE00_9BACI</name>
<dbReference type="SUPFAM" id="SSF54373">
    <property type="entry name" value="FAD-linked reductases, C-terminal domain"/>
    <property type="match status" value="1"/>
</dbReference>
<dbReference type="Pfam" id="PF01266">
    <property type="entry name" value="DAO"/>
    <property type="match status" value="1"/>
</dbReference>
<dbReference type="PANTHER" id="PTHR13847:SF286">
    <property type="entry name" value="D-AMINO ACID DEHYDROGENASE"/>
    <property type="match status" value="1"/>
</dbReference>
<dbReference type="GO" id="GO:0005737">
    <property type="term" value="C:cytoplasm"/>
    <property type="evidence" value="ECO:0007669"/>
    <property type="project" value="TreeGrafter"/>
</dbReference>
<keyword evidence="7" id="KW-1185">Reference proteome</keyword>
<comment type="caution">
    <text evidence="6">The sequence shown here is derived from an EMBL/GenBank/DDBJ whole genome shotgun (WGS) entry which is preliminary data.</text>
</comment>
<comment type="cofactor">
    <cofactor evidence="1">
        <name>FAD</name>
        <dbReference type="ChEBI" id="CHEBI:57692"/>
    </cofactor>
</comment>
<gene>
    <name evidence="6" type="ORF">CWS20_17395</name>
</gene>
<dbReference type="PANTHER" id="PTHR13847">
    <property type="entry name" value="SARCOSINE DEHYDROGENASE-RELATED"/>
    <property type="match status" value="1"/>
</dbReference>
<dbReference type="InterPro" id="IPR006076">
    <property type="entry name" value="FAD-dep_OxRdtase"/>
</dbReference>
<dbReference type="Gene3D" id="3.50.50.60">
    <property type="entry name" value="FAD/NAD(P)-binding domain"/>
    <property type="match status" value="1"/>
</dbReference>
<evidence type="ECO:0000313" key="6">
    <source>
        <dbReference type="EMBL" id="PKG27723.1"/>
    </source>
</evidence>
<feature type="domain" description="FAD dependent oxidoreductase" evidence="5">
    <location>
        <begin position="5"/>
        <end position="351"/>
    </location>
</feature>
<comment type="similarity">
    <text evidence="2">Belongs to the DadA oxidoreductase family.</text>
</comment>
<dbReference type="SUPFAM" id="SSF51905">
    <property type="entry name" value="FAD/NAD(P)-binding domain"/>
    <property type="match status" value="1"/>
</dbReference>
<dbReference type="InterPro" id="IPR036188">
    <property type="entry name" value="FAD/NAD-bd_sf"/>
</dbReference>
<organism evidence="6 7">
    <name type="scientific">Cytobacillus horneckiae</name>
    <dbReference type="NCBI Taxonomy" id="549687"/>
    <lineage>
        <taxon>Bacteria</taxon>
        <taxon>Bacillati</taxon>
        <taxon>Bacillota</taxon>
        <taxon>Bacilli</taxon>
        <taxon>Bacillales</taxon>
        <taxon>Bacillaceae</taxon>
        <taxon>Cytobacillus</taxon>
    </lineage>
</organism>
<evidence type="ECO:0000313" key="7">
    <source>
        <dbReference type="Proteomes" id="UP000233343"/>
    </source>
</evidence>
<keyword evidence="4" id="KW-0560">Oxidoreductase</keyword>
<evidence type="ECO:0000259" key="5">
    <source>
        <dbReference type="Pfam" id="PF01266"/>
    </source>
</evidence>
<evidence type="ECO:0000256" key="3">
    <source>
        <dbReference type="ARBA" id="ARBA00022630"/>
    </source>
</evidence>
<evidence type="ECO:0000256" key="2">
    <source>
        <dbReference type="ARBA" id="ARBA00009410"/>
    </source>
</evidence>
<protein>
    <submittedName>
        <fullName evidence="6">FAD-binding oxidoreductase</fullName>
    </submittedName>
</protein>
<keyword evidence="3" id="KW-0285">Flavoprotein</keyword>
<evidence type="ECO:0000256" key="4">
    <source>
        <dbReference type="ARBA" id="ARBA00023002"/>
    </source>
</evidence>
<dbReference type="EMBL" id="PISD01000037">
    <property type="protein sequence ID" value="PKG27723.1"/>
    <property type="molecule type" value="Genomic_DNA"/>
</dbReference>
<reference evidence="6 7" key="1">
    <citation type="journal article" date="2010" name="Int. J. Syst. Evol. Microbiol.">
        <title>Bacillus horneckiae sp. nov., isolated from a spacecraft-assembly clean room.</title>
        <authorList>
            <person name="Vaishampayan P."/>
            <person name="Probst A."/>
            <person name="Krishnamurthi S."/>
            <person name="Ghosh S."/>
            <person name="Osman S."/>
            <person name="McDowall A."/>
            <person name="Ruckmani A."/>
            <person name="Mayilraj S."/>
            <person name="Venkateswaran K."/>
        </authorList>
    </citation>
    <scope>NUCLEOTIDE SEQUENCE [LARGE SCALE GENOMIC DNA]</scope>
    <source>
        <strain evidence="7">1PO1SC</strain>
    </source>
</reference>
<dbReference type="Proteomes" id="UP000233343">
    <property type="component" value="Unassembled WGS sequence"/>
</dbReference>
<dbReference type="AlphaFoldDB" id="A0A2N0ZE00"/>
<evidence type="ECO:0000256" key="1">
    <source>
        <dbReference type="ARBA" id="ARBA00001974"/>
    </source>
</evidence>
<dbReference type="GO" id="GO:0016491">
    <property type="term" value="F:oxidoreductase activity"/>
    <property type="evidence" value="ECO:0007669"/>
    <property type="project" value="UniProtKB-KW"/>
</dbReference>
<sequence length="372" mass="40302">MNTHIIIGAGILGASTAYHLARTGDNVIIIDRQDPGQATEAAAGIVCPWISQRRNKAWYSLAKNGAKYYKELIPLLENDVDIDTGYKKVGAISIHTDEEKLEKLKDRAIERRKAAPEIEEVEKLSNNETKQLFPPLAAEFQSVKVSGAARVNGKRLRTALLQAAEKHGAILIYGEAIIAVSDGKIVGAKVNGELYKADKVIVTAGVWANELFEPLGVKFKVTAQKAQIAHLHLPETETGEWPVVQPPNNQYILTFEKGKVVVGATHEDEHDFDTRVTAGGIHEILDKALMVAPGLHHSTLTEVKVGFRPFTPGFLPVIGSIPGHSNLLAANGLGASGLTAGPFLGQQLAKLSRKELLDIDLSLYDIEQAVDI</sequence>
<dbReference type="Gene3D" id="3.30.9.10">
    <property type="entry name" value="D-Amino Acid Oxidase, subunit A, domain 2"/>
    <property type="match status" value="1"/>
</dbReference>
<accession>A0A2N0ZE00</accession>